<dbReference type="SUPFAM" id="SSF56300">
    <property type="entry name" value="Metallo-dependent phosphatases"/>
    <property type="match status" value="1"/>
</dbReference>
<comment type="caution">
    <text evidence="3">The sequence shown here is derived from an EMBL/GenBank/DDBJ whole genome shotgun (WGS) entry which is preliminary data.</text>
</comment>
<feature type="region of interest" description="Disordered" evidence="1">
    <location>
        <begin position="26"/>
        <end position="46"/>
    </location>
</feature>
<feature type="compositionally biased region" description="Basic and acidic residues" evidence="1">
    <location>
        <begin position="26"/>
        <end position="36"/>
    </location>
</feature>
<name>A0ABS4SYU8_9MICC</name>
<dbReference type="EMBL" id="JAGINX010000001">
    <property type="protein sequence ID" value="MBP2317373.1"/>
    <property type="molecule type" value="Genomic_DNA"/>
</dbReference>
<dbReference type="InterPro" id="IPR004843">
    <property type="entry name" value="Calcineurin-like_PHP"/>
</dbReference>
<protein>
    <submittedName>
        <fullName evidence="3">Phosphodiesterase</fullName>
    </submittedName>
</protein>
<dbReference type="Proteomes" id="UP001519331">
    <property type="component" value="Unassembled WGS sequence"/>
</dbReference>
<evidence type="ECO:0000259" key="2">
    <source>
        <dbReference type="Pfam" id="PF00149"/>
    </source>
</evidence>
<gene>
    <name evidence="3" type="ORF">JOF45_000392</name>
</gene>
<organism evidence="3 4">
    <name type="scientific">Nesterenkonia lacusekhoensis</name>
    <dbReference type="NCBI Taxonomy" id="150832"/>
    <lineage>
        <taxon>Bacteria</taxon>
        <taxon>Bacillati</taxon>
        <taxon>Actinomycetota</taxon>
        <taxon>Actinomycetes</taxon>
        <taxon>Micrococcales</taxon>
        <taxon>Micrococcaceae</taxon>
        <taxon>Nesterenkonia</taxon>
    </lineage>
</organism>
<dbReference type="InterPro" id="IPR029052">
    <property type="entry name" value="Metallo-depent_PP-like"/>
</dbReference>
<evidence type="ECO:0000313" key="3">
    <source>
        <dbReference type="EMBL" id="MBP2317373.1"/>
    </source>
</evidence>
<keyword evidence="4" id="KW-1185">Reference proteome</keyword>
<evidence type="ECO:0000256" key="1">
    <source>
        <dbReference type="SAM" id="MobiDB-lite"/>
    </source>
</evidence>
<dbReference type="Pfam" id="PF00149">
    <property type="entry name" value="Metallophos"/>
    <property type="match status" value="1"/>
</dbReference>
<sequence>MNIKDDLLKTTQASVRRQAEARIPKTWRAGERHNDDGTTDVTSRPYEGSYEASEAALLEDHGYDPDTHMIVGGWRHSAWTAHKPKEYRQNTGGNDDQDAYTFTAKAYKFKVTKRPEGSTASEVAALVSSMDAWTPAPAQGTTGPGAFILAIGDTQIGKLESPVDELGELFTRHVDQALAEYLAAPDRPGHVHIAWLGDCIEGQESQGGKNRWRTNLTMTEQVRVLQRFMIYAIKAFSAQCDRLTVISVPGNHDEAAHRDLSTRSDDSWAVQALVSVEDALTLSDNPALEKVECYVPGADQHGVTMNIGGCTIAHVHGHQFRPRKEYEWWQGQAFGGQDEGQADVLLHGHQHHYQVEEQGHRTRICTPAMEKESVWWKHATGTPGNPGSLIIHITDGRPSTIKRLN</sequence>
<feature type="region of interest" description="Disordered" evidence="1">
    <location>
        <begin position="1"/>
        <end position="20"/>
    </location>
</feature>
<dbReference type="RefSeq" id="WP_210047548.1">
    <property type="nucleotide sequence ID" value="NZ_JAGINX010000001.1"/>
</dbReference>
<feature type="domain" description="Calcineurin-like phosphoesterase" evidence="2">
    <location>
        <begin position="148"/>
        <end position="353"/>
    </location>
</feature>
<evidence type="ECO:0000313" key="4">
    <source>
        <dbReference type="Proteomes" id="UP001519331"/>
    </source>
</evidence>
<dbReference type="Gene3D" id="3.60.21.10">
    <property type="match status" value="1"/>
</dbReference>
<proteinExistence type="predicted"/>
<accession>A0ABS4SYU8</accession>
<reference evidence="3 4" key="1">
    <citation type="submission" date="2021-03" db="EMBL/GenBank/DDBJ databases">
        <title>Sequencing the genomes of 1000 actinobacteria strains.</title>
        <authorList>
            <person name="Klenk H.-P."/>
        </authorList>
    </citation>
    <scope>NUCLEOTIDE SEQUENCE [LARGE SCALE GENOMIC DNA]</scope>
    <source>
        <strain evidence="3 4">DSM 12544</strain>
    </source>
</reference>